<feature type="binding site" evidence="1">
    <location>
        <position position="181"/>
    </location>
    <ligand>
        <name>UDP-N-acetyl-alpha-D-glucosamine</name>
        <dbReference type="ChEBI" id="CHEBI:57705"/>
    </ligand>
</feature>
<dbReference type="KEGG" id="bsto:C0V70_16085"/>
<dbReference type="GO" id="GO:0051301">
    <property type="term" value="P:cell division"/>
    <property type="evidence" value="ECO:0007669"/>
    <property type="project" value="UniProtKB-KW"/>
</dbReference>
<keyword evidence="1" id="KW-0131">Cell cycle</keyword>
<dbReference type="GO" id="GO:0005886">
    <property type="term" value="C:plasma membrane"/>
    <property type="evidence" value="ECO:0007669"/>
    <property type="project" value="UniProtKB-SubCell"/>
</dbReference>
<organism evidence="2 3">
    <name type="scientific">Bacteriovorax stolpii</name>
    <name type="common">Bdellovibrio stolpii</name>
    <dbReference type="NCBI Taxonomy" id="960"/>
    <lineage>
        <taxon>Bacteria</taxon>
        <taxon>Pseudomonadati</taxon>
        <taxon>Bdellovibrionota</taxon>
        <taxon>Bacteriovoracia</taxon>
        <taxon>Bacteriovoracales</taxon>
        <taxon>Bacteriovoracaceae</taxon>
        <taxon>Bacteriovorax</taxon>
    </lineage>
</organism>
<name>A0A2K9NVQ6_BACTC</name>
<keyword evidence="1" id="KW-0961">Cell wall biogenesis/degradation</keyword>
<keyword evidence="1" id="KW-1003">Cell membrane</keyword>
<comment type="pathway">
    <text evidence="1">Cell wall biogenesis; peptidoglycan biosynthesis.</text>
</comment>
<dbReference type="Pfam" id="PF04101">
    <property type="entry name" value="Glyco_tran_28_C"/>
    <property type="match status" value="1"/>
</dbReference>
<dbReference type="GO" id="GO:0050511">
    <property type="term" value="F:undecaprenyldiphospho-muramoylpentapeptide beta-N-acetylglucosaminyltransferase activity"/>
    <property type="evidence" value="ECO:0007669"/>
    <property type="project" value="UniProtKB-UniRule"/>
</dbReference>
<dbReference type="SUPFAM" id="SSF53756">
    <property type="entry name" value="UDP-Glycosyltransferase/glycogen phosphorylase"/>
    <property type="match status" value="1"/>
</dbReference>
<dbReference type="GO" id="GO:0051991">
    <property type="term" value="F:UDP-N-acetyl-D-glucosamine:N-acetylmuramoyl-L-alanyl-D-glutamyl-meso-2,6-diaminopimelyl-D-alanyl-D-alanine-diphosphoundecaprenol 4-beta-N-acetylglucosaminlytransferase activity"/>
    <property type="evidence" value="ECO:0007669"/>
    <property type="project" value="RHEA"/>
</dbReference>
<dbReference type="Gene3D" id="3.40.50.2000">
    <property type="entry name" value="Glycogen Phosphorylase B"/>
    <property type="match status" value="2"/>
</dbReference>
<dbReference type="AlphaFoldDB" id="A0A2K9NVQ6"/>
<evidence type="ECO:0000313" key="2">
    <source>
        <dbReference type="EMBL" id="AUN99598.1"/>
    </source>
</evidence>
<dbReference type="EC" id="2.4.1.227" evidence="1"/>
<dbReference type="GO" id="GO:0009252">
    <property type="term" value="P:peptidoglycan biosynthetic process"/>
    <property type="evidence" value="ECO:0007669"/>
    <property type="project" value="UniProtKB-UniRule"/>
</dbReference>
<sequence length="368" mass="41549">MGALFIFPEAFMSNKKTLIFTGGGSGGHVMPALTIIKKINEDARYDVHYIGGIASIERELVQDYKLTYHPIRTGKLRRYLSLENMKDIIRVFLGLVDSFKLLWKFDRKNTLVFSTGGFVSVPVVLAARLQGKKSFIHEQTSRVGLANKICSIFANRVFISFEDSYKYFDENKTYFSGYPLREECYTDEIKPIKINGRVINETSKPIMFVTGGGNGAQLINKLIEKNFAFLTEKYLIVHQTGKAFFNDYSTKLKHPDYIAVPFIGTEMIDLFKLATVTISRSGAGTVCELIAVGKKSIYIPLKIAQKNEQFFNALEAHKKLGSIIIEEKELTDASFLQALSDIGDHNPMTKVQKQNGLQFLVEEIEKAF</sequence>
<evidence type="ECO:0000313" key="3">
    <source>
        <dbReference type="Proteomes" id="UP000235584"/>
    </source>
</evidence>
<gene>
    <name evidence="1" type="primary">murG</name>
    <name evidence="2" type="ORF">C0V70_16085</name>
</gene>
<dbReference type="InterPro" id="IPR006009">
    <property type="entry name" value="GlcNAc_MurG"/>
</dbReference>
<keyword evidence="1" id="KW-0132">Cell division</keyword>
<feature type="binding site" evidence="1">
    <location>
        <begin position="25"/>
        <end position="27"/>
    </location>
    <ligand>
        <name>UDP-N-acetyl-alpha-D-glucosamine</name>
        <dbReference type="ChEBI" id="CHEBI:57705"/>
    </ligand>
</feature>
<comment type="function">
    <text evidence="1">Cell wall formation. Catalyzes the transfer of a GlcNAc subunit on undecaprenyl-pyrophosphoryl-MurNAc-pentapeptide (lipid intermediate I) to form undecaprenyl-pyrophosphoryl-MurNAc-(pentapeptide)GlcNAc (lipid intermediate II).</text>
</comment>
<dbReference type="InterPro" id="IPR007235">
    <property type="entry name" value="Glyco_trans_28_C"/>
</dbReference>
<dbReference type="CDD" id="cd03785">
    <property type="entry name" value="GT28_MurG"/>
    <property type="match status" value="1"/>
</dbReference>
<comment type="catalytic activity">
    <reaction evidence="1">
        <text>di-trans,octa-cis-undecaprenyl diphospho-N-acetyl-alpha-D-muramoyl-L-alanyl-D-glutamyl-meso-2,6-diaminopimeloyl-D-alanyl-D-alanine + UDP-N-acetyl-alpha-D-glucosamine = di-trans,octa-cis-undecaprenyl diphospho-[N-acetyl-alpha-D-glucosaminyl-(1-&gt;4)]-N-acetyl-alpha-D-muramoyl-L-alanyl-D-glutamyl-meso-2,6-diaminopimeloyl-D-alanyl-D-alanine + UDP + H(+)</text>
        <dbReference type="Rhea" id="RHEA:31227"/>
        <dbReference type="ChEBI" id="CHEBI:15378"/>
        <dbReference type="ChEBI" id="CHEBI:57705"/>
        <dbReference type="ChEBI" id="CHEBI:58223"/>
        <dbReference type="ChEBI" id="CHEBI:61387"/>
        <dbReference type="ChEBI" id="CHEBI:61388"/>
        <dbReference type="EC" id="2.4.1.227"/>
    </reaction>
</comment>
<dbReference type="GO" id="GO:0005975">
    <property type="term" value="P:carbohydrate metabolic process"/>
    <property type="evidence" value="ECO:0007669"/>
    <property type="project" value="InterPro"/>
</dbReference>
<dbReference type="HAMAP" id="MF_00033">
    <property type="entry name" value="MurG"/>
    <property type="match status" value="1"/>
</dbReference>
<dbReference type="GO" id="GO:0008360">
    <property type="term" value="P:regulation of cell shape"/>
    <property type="evidence" value="ECO:0007669"/>
    <property type="project" value="UniProtKB-KW"/>
</dbReference>
<keyword evidence="3" id="KW-1185">Reference proteome</keyword>
<dbReference type="Proteomes" id="UP000235584">
    <property type="component" value="Chromosome"/>
</dbReference>
<keyword evidence="1" id="KW-0573">Peptidoglycan synthesis</keyword>
<reference evidence="2 3" key="1">
    <citation type="submission" date="2018-01" db="EMBL/GenBank/DDBJ databases">
        <title>Complete genome sequence of Bacteriovorax stolpii DSM12778.</title>
        <authorList>
            <person name="Tang B."/>
            <person name="Chang J."/>
        </authorList>
    </citation>
    <scope>NUCLEOTIDE SEQUENCE [LARGE SCALE GENOMIC DNA]</scope>
    <source>
        <strain evidence="2 3">DSM 12778</strain>
    </source>
</reference>
<accession>A0A2K9NVQ6</accession>
<comment type="caution">
    <text evidence="1">Lacks conserved residue(s) required for the propagation of feature annotation.</text>
</comment>
<evidence type="ECO:0000256" key="1">
    <source>
        <dbReference type="HAMAP-Rule" id="MF_00033"/>
    </source>
</evidence>
<dbReference type="PANTHER" id="PTHR21015">
    <property type="entry name" value="UDP-N-ACETYLGLUCOSAMINE--N-ACETYLMURAMYL-(PENTAPEPTIDE) PYROPHOSPHORYL-UNDECAPRENOL N-ACETYLGLUCOSAMINE TRANSFERASE 1"/>
    <property type="match status" value="1"/>
</dbReference>
<dbReference type="UniPathway" id="UPA00219"/>
<keyword evidence="1" id="KW-0808">Transferase</keyword>
<feature type="binding site" evidence="1">
    <location>
        <position position="309"/>
    </location>
    <ligand>
        <name>UDP-N-acetyl-alpha-D-glucosamine</name>
        <dbReference type="ChEBI" id="CHEBI:57705"/>
    </ligand>
</feature>
<dbReference type="EMBL" id="CP025704">
    <property type="protein sequence ID" value="AUN99598.1"/>
    <property type="molecule type" value="Genomic_DNA"/>
</dbReference>
<keyword evidence="1" id="KW-0133">Cell shape</keyword>
<comment type="similarity">
    <text evidence="1">Belongs to the glycosyltransferase 28 family. MurG subfamily.</text>
</comment>
<proteinExistence type="inferred from homology"/>
<dbReference type="GO" id="GO:0071555">
    <property type="term" value="P:cell wall organization"/>
    <property type="evidence" value="ECO:0007669"/>
    <property type="project" value="UniProtKB-KW"/>
</dbReference>
<keyword evidence="1" id="KW-0472">Membrane</keyword>
<dbReference type="PANTHER" id="PTHR21015:SF27">
    <property type="entry name" value="UDP-N-ACETYLGLUCOSAMINE--N-ACETYLMURAMYL-(PENTAPEPTIDE) PYROPHOSPHORYL-UNDECAPRENOL N-ACETYLGLUCOSAMINE TRANSFERASE"/>
    <property type="match status" value="1"/>
</dbReference>
<protein>
    <recommendedName>
        <fullName evidence="1">UDP-N-acetylglucosamine--N-acetylmuramyl-(pentapeptide) pyrophosphoryl-undecaprenol N-acetylglucosamine transferase</fullName>
        <ecNumber evidence="1">2.4.1.227</ecNumber>
    </recommendedName>
    <alternativeName>
        <fullName evidence="1">Undecaprenyl-PP-MurNAc-pentapeptide-UDPGlcNAc GlcNAc transferase</fullName>
    </alternativeName>
</protein>
<dbReference type="OrthoDB" id="9808936at2"/>
<dbReference type="InterPro" id="IPR004276">
    <property type="entry name" value="GlycoTrans_28_N"/>
</dbReference>
<comment type="subcellular location">
    <subcellularLocation>
        <location evidence="1">Cell membrane</location>
        <topology evidence="1">Peripheral membrane protein</topology>
        <orientation evidence="1">Cytoplasmic side</orientation>
    </subcellularLocation>
</comment>
<keyword evidence="1" id="KW-0328">Glycosyltransferase</keyword>
<dbReference type="Pfam" id="PF03033">
    <property type="entry name" value="Glyco_transf_28"/>
    <property type="match status" value="1"/>
</dbReference>